<dbReference type="PANTHER" id="PTHR43790">
    <property type="entry name" value="CARBOHYDRATE TRANSPORT ATP-BINDING PROTEIN MG119-RELATED"/>
    <property type="match status" value="1"/>
</dbReference>
<comment type="caution">
    <text evidence="7">The sequence shown here is derived from an EMBL/GenBank/DDBJ whole genome shotgun (WGS) entry which is preliminary data.</text>
</comment>
<dbReference type="CDD" id="cd03215">
    <property type="entry name" value="ABC_Carb_Monos_II"/>
    <property type="match status" value="1"/>
</dbReference>
<dbReference type="InterPro" id="IPR003593">
    <property type="entry name" value="AAA+_ATPase"/>
</dbReference>
<dbReference type="InterPro" id="IPR050107">
    <property type="entry name" value="ABC_carbohydrate_import_ATPase"/>
</dbReference>
<keyword evidence="2" id="KW-0677">Repeat</keyword>
<protein>
    <submittedName>
        <fullName evidence="7">Sugar ABC transporter ATP-binding protein</fullName>
    </submittedName>
</protein>
<dbReference type="Proteomes" id="UP000709437">
    <property type="component" value="Unassembled WGS sequence"/>
</dbReference>
<dbReference type="AlphaFoldDB" id="A0A9Q2W6G4"/>
<feature type="region of interest" description="Disordered" evidence="5">
    <location>
        <begin position="535"/>
        <end position="562"/>
    </location>
</feature>
<dbReference type="GO" id="GO:0005524">
    <property type="term" value="F:ATP binding"/>
    <property type="evidence" value="ECO:0007669"/>
    <property type="project" value="UniProtKB-KW"/>
</dbReference>
<dbReference type="PROSITE" id="PS50893">
    <property type="entry name" value="ABC_TRANSPORTER_2"/>
    <property type="match status" value="2"/>
</dbReference>
<evidence type="ECO:0000313" key="7">
    <source>
        <dbReference type="EMBL" id="MBT1542713.1"/>
    </source>
</evidence>
<dbReference type="GO" id="GO:0016887">
    <property type="term" value="F:ATP hydrolysis activity"/>
    <property type="evidence" value="ECO:0007669"/>
    <property type="project" value="InterPro"/>
</dbReference>
<evidence type="ECO:0000256" key="3">
    <source>
        <dbReference type="ARBA" id="ARBA00022741"/>
    </source>
</evidence>
<evidence type="ECO:0000256" key="2">
    <source>
        <dbReference type="ARBA" id="ARBA00022737"/>
    </source>
</evidence>
<reference evidence="7" key="1">
    <citation type="submission" date="2021-05" db="EMBL/GenBank/DDBJ databases">
        <title>Whole genome sequence of Curtobacterium flaccumfaciens pv. flaccumfaciens strain CFBP 3417.</title>
        <authorList>
            <person name="Osdaghi E."/>
            <person name="Taghouti G."/>
            <person name="Portier P."/>
            <person name="Fazliarab A."/>
            <person name="Taghavi S.M."/>
            <person name="Briand M."/>
            <person name="Le-Saux M."/>
            <person name="Jacques M.-A."/>
        </authorList>
    </citation>
    <scope>NUCLEOTIDE SEQUENCE</scope>
    <source>
        <strain evidence="7">CFBP 3417</strain>
    </source>
</reference>
<keyword evidence="3" id="KW-0547">Nucleotide-binding</keyword>
<evidence type="ECO:0000256" key="1">
    <source>
        <dbReference type="ARBA" id="ARBA00022448"/>
    </source>
</evidence>
<feature type="domain" description="ABC transporter" evidence="6">
    <location>
        <begin position="28"/>
        <end position="270"/>
    </location>
</feature>
<evidence type="ECO:0000256" key="5">
    <source>
        <dbReference type="SAM" id="MobiDB-lite"/>
    </source>
</evidence>
<evidence type="ECO:0000313" key="8">
    <source>
        <dbReference type="Proteomes" id="UP000709437"/>
    </source>
</evidence>
<organism evidence="7 8">
    <name type="scientific">Curtobacterium flaccumfaciens pv. flaccumfaciens</name>
    <dbReference type="NCBI Taxonomy" id="138532"/>
    <lineage>
        <taxon>Bacteria</taxon>
        <taxon>Bacillati</taxon>
        <taxon>Actinomycetota</taxon>
        <taxon>Actinomycetes</taxon>
        <taxon>Micrococcales</taxon>
        <taxon>Microbacteriaceae</taxon>
        <taxon>Curtobacterium</taxon>
    </lineage>
</organism>
<dbReference type="SMART" id="SM00382">
    <property type="entry name" value="AAA"/>
    <property type="match status" value="2"/>
</dbReference>
<dbReference type="InterPro" id="IPR003439">
    <property type="entry name" value="ABC_transporter-like_ATP-bd"/>
</dbReference>
<dbReference type="PROSITE" id="PS00211">
    <property type="entry name" value="ABC_TRANSPORTER_1"/>
    <property type="match status" value="1"/>
</dbReference>
<dbReference type="PANTHER" id="PTHR43790:SF9">
    <property type="entry name" value="GALACTOFURANOSE TRANSPORTER ATP-BINDING PROTEIN YTFR"/>
    <property type="match status" value="1"/>
</dbReference>
<feature type="domain" description="ABC transporter" evidence="6">
    <location>
        <begin position="282"/>
        <end position="531"/>
    </location>
</feature>
<dbReference type="SUPFAM" id="SSF52540">
    <property type="entry name" value="P-loop containing nucleoside triphosphate hydrolases"/>
    <property type="match status" value="2"/>
</dbReference>
<accession>A0A9Q2W6G4</accession>
<keyword evidence="4 7" id="KW-0067">ATP-binding</keyword>
<feature type="compositionally biased region" description="Low complexity" evidence="5">
    <location>
        <begin position="538"/>
        <end position="562"/>
    </location>
</feature>
<dbReference type="EMBL" id="JAHEWX010000018">
    <property type="protein sequence ID" value="MBT1542713.1"/>
    <property type="molecule type" value="Genomic_DNA"/>
</dbReference>
<evidence type="ECO:0000256" key="4">
    <source>
        <dbReference type="ARBA" id="ARBA00022840"/>
    </source>
</evidence>
<dbReference type="Gene3D" id="3.40.50.300">
    <property type="entry name" value="P-loop containing nucleotide triphosphate hydrolases"/>
    <property type="match status" value="2"/>
</dbReference>
<name>A0A9Q2W6G4_9MICO</name>
<dbReference type="InterPro" id="IPR027417">
    <property type="entry name" value="P-loop_NTPase"/>
</dbReference>
<keyword evidence="1" id="KW-0813">Transport</keyword>
<proteinExistence type="predicted"/>
<dbReference type="RefSeq" id="WP_214563383.1">
    <property type="nucleotide sequence ID" value="NZ_JAHEWX010000018.1"/>
</dbReference>
<sequence>MTATREARLGSASSAAVVGTGADTAPVLRISGLTKRFGGLTALDDVDLEVLPGQVHALLGENGSGKSTLIKVLSGTYAPEPGATIEVRGARLPLPVPPGYFRRVGISFVHQDLALVPSLGVTENLRLATVVAGRDPFVRWGAEHRAAAELFARYGVDIDPRARIDELTDTQKALVAILRAVAELGDDRALIVLDEPTVFLPKEDADLLFRVVQDLVADGRTSALLVSHDMSEVLEHADRVTVLRAGRVQAHRDTATTTADELVSLIIGRGLDGPAARTPRPATTGDAVVTVRDLRVGVVDGLSFDVADGEVVGITGLAGSGVEDVLPGLYGARPATGSLTVRHDGATPAPVDLTRVTPGSSIACGVVYVPADRKREGGALTLSVEQNVTLPVLGKLRGLLGLSPARERAHVAGLVRDYDVRPADPAALFGTLSGGNQQKAVLAKWMQDAPRLVLLQEPTQGIDVGARAAIFSMLRRSAEQGVTIVCASTDYDQLAQVCDRVVVLAQGRVHDVLTDDRVDRDVIAAAVVASLVDRDAQASPTGSPSPAGSSSPDASSAVKENA</sequence>
<gene>
    <name evidence="7" type="ORF">KK103_13160</name>
</gene>
<dbReference type="Pfam" id="PF00005">
    <property type="entry name" value="ABC_tran"/>
    <property type="match status" value="2"/>
</dbReference>
<evidence type="ECO:0000259" key="6">
    <source>
        <dbReference type="PROSITE" id="PS50893"/>
    </source>
</evidence>
<dbReference type="InterPro" id="IPR017871">
    <property type="entry name" value="ABC_transporter-like_CS"/>
</dbReference>